<dbReference type="InterPro" id="IPR005174">
    <property type="entry name" value="KIB1-4_b-propeller"/>
</dbReference>
<dbReference type="InterPro" id="IPR050942">
    <property type="entry name" value="F-box_BR-signaling"/>
</dbReference>
<dbReference type="Pfam" id="PF03478">
    <property type="entry name" value="Beta-prop_KIB1-4"/>
    <property type="match status" value="3"/>
</dbReference>
<name>A0A9J5XB48_SOLCO</name>
<dbReference type="Gene3D" id="1.20.1280.50">
    <property type="match status" value="1"/>
</dbReference>
<evidence type="ECO:0000313" key="3">
    <source>
        <dbReference type="EMBL" id="KAG5584428.1"/>
    </source>
</evidence>
<accession>A0A9J5XB48</accession>
<feature type="domain" description="KIB1-4 beta-propeller" evidence="2">
    <location>
        <begin position="581"/>
        <end position="808"/>
    </location>
</feature>
<dbReference type="Pfam" id="PF00646">
    <property type="entry name" value="F-box"/>
    <property type="match status" value="1"/>
</dbReference>
<dbReference type="PANTHER" id="PTHR44259">
    <property type="entry name" value="OS07G0183000 PROTEIN-RELATED"/>
    <property type="match status" value="1"/>
</dbReference>
<feature type="domain" description="F-box" evidence="1">
    <location>
        <begin position="133"/>
        <end position="173"/>
    </location>
</feature>
<organism evidence="3 4">
    <name type="scientific">Solanum commersonii</name>
    <name type="common">Commerson's wild potato</name>
    <name type="synonym">Commerson's nightshade</name>
    <dbReference type="NCBI Taxonomy" id="4109"/>
    <lineage>
        <taxon>Eukaryota</taxon>
        <taxon>Viridiplantae</taxon>
        <taxon>Streptophyta</taxon>
        <taxon>Embryophyta</taxon>
        <taxon>Tracheophyta</taxon>
        <taxon>Spermatophyta</taxon>
        <taxon>Magnoliopsida</taxon>
        <taxon>eudicotyledons</taxon>
        <taxon>Gunneridae</taxon>
        <taxon>Pentapetalae</taxon>
        <taxon>asterids</taxon>
        <taxon>lamiids</taxon>
        <taxon>Solanales</taxon>
        <taxon>Solanaceae</taxon>
        <taxon>Solanoideae</taxon>
        <taxon>Solaneae</taxon>
        <taxon>Solanum</taxon>
    </lineage>
</organism>
<proteinExistence type="predicted"/>
<dbReference type="Proteomes" id="UP000824120">
    <property type="component" value="Chromosome 9"/>
</dbReference>
<dbReference type="EMBL" id="JACXVP010000009">
    <property type="protein sequence ID" value="KAG5584428.1"/>
    <property type="molecule type" value="Genomic_DNA"/>
</dbReference>
<sequence length="811" mass="92996">MVEVQYEGQFYFVTWTAELGIIDVQGPEPRVDSHKITLTMIRSNLKEINNLGDSTIFLGFNAATCIDSTIFTGVKPNHIYFTDDWCDDGEDIGCYNLENGNIESFYPGLSLNYIFSPTWVIPCQLGRTMADWAGLPHDLLVLIAKRVKVIEDYIAFGCVCNSWQTASTKDNFDVLSPQLPLLMLPDDDEKTYYREFYSLSKGKVSRKLYLPEAKGRDCFPTHHMGWLLTQSLDGEEVNLFNPFSATKIHLPNQFALRALQSPDDLIEEPEFYRYIKLATLSANPSFTSDYVLVISYDTDVNYLAYWLPGDINWTLFDMDERHGGVCNMTYYKGKFYLLTWGAEIWVVDVQSRDRRVESHLIYLNDNKDLFRHSIQYYLVEVNDALLFVARFGRNRSNDNSAVDTFKCEVYEVDEMKCKLKRIHNLGDSTIFLGLNGATSIDSTKFTGAIKPNHIYFTDDWDEQNLSLECGGGKDTGVYNLEDGNIEYFYPELPLSCICPPTWSCDKLYEGLSLLHQKCSVNLSFTSDYVLVIAYNSNVNYLAFWRLGDLSWTKFDIVDSLNHFISKLYYSVYMSYDAFYYVGWVLTQSFDGEKVNLFNPFSRTQIQLPNQFALIDEDEELIEQEEYNYIRNAILSANPSFTSDYVLVIAYNTDVNHLAFWRPGDINWTKFDIVDKVGGVSDMIFFKGQFYLVTWSGGIGIIDIQGPNSVPESNIIYLNDDKKRRSNASRALEIVKFEVYELDVVKGNMKEINNLGDSTIFVSCNGATSIDSTKFTGLIKPNKIYFTDDWFDQNYHLECGGGKDMGCYNLQN</sequence>
<evidence type="ECO:0008006" key="5">
    <source>
        <dbReference type="Google" id="ProtNLM"/>
    </source>
</evidence>
<dbReference type="InterPro" id="IPR001810">
    <property type="entry name" value="F-box_dom"/>
</dbReference>
<dbReference type="AlphaFoldDB" id="A0A9J5XB48"/>
<reference evidence="3 4" key="1">
    <citation type="submission" date="2020-09" db="EMBL/GenBank/DDBJ databases">
        <title>De no assembly of potato wild relative species, Solanum commersonii.</title>
        <authorList>
            <person name="Cho K."/>
        </authorList>
    </citation>
    <scope>NUCLEOTIDE SEQUENCE [LARGE SCALE GENOMIC DNA]</scope>
    <source>
        <strain evidence="3">LZ3.2</strain>
        <tissue evidence="3">Leaf</tissue>
    </source>
</reference>
<dbReference type="OrthoDB" id="642536at2759"/>
<evidence type="ECO:0000259" key="2">
    <source>
        <dbReference type="Pfam" id="PF03478"/>
    </source>
</evidence>
<feature type="domain" description="KIB1-4 beta-propeller" evidence="2">
    <location>
        <begin position="11"/>
        <end position="96"/>
    </location>
</feature>
<protein>
    <recommendedName>
        <fullName evidence="5">DUF295 domain-containing protein</fullName>
    </recommendedName>
</protein>
<gene>
    <name evidence="3" type="ORF">H5410_044862</name>
</gene>
<feature type="domain" description="KIB1-4 beta-propeller" evidence="2">
    <location>
        <begin position="196"/>
        <end position="479"/>
    </location>
</feature>
<evidence type="ECO:0000259" key="1">
    <source>
        <dbReference type="Pfam" id="PF00646"/>
    </source>
</evidence>
<evidence type="ECO:0000313" key="4">
    <source>
        <dbReference type="Proteomes" id="UP000824120"/>
    </source>
</evidence>
<keyword evidence="4" id="KW-1185">Reference proteome</keyword>
<dbReference type="PANTHER" id="PTHR44259:SF52">
    <property type="entry name" value="UBIQUITIN-PROTEIN LIGASE"/>
    <property type="match status" value="1"/>
</dbReference>
<comment type="caution">
    <text evidence="3">The sequence shown here is derived from an EMBL/GenBank/DDBJ whole genome shotgun (WGS) entry which is preliminary data.</text>
</comment>